<dbReference type="InterPro" id="IPR052990">
    <property type="entry name" value="Sulfoquinovosidase_GH31"/>
</dbReference>
<dbReference type="InterPro" id="IPR013780">
    <property type="entry name" value="Glyco_hydro_b"/>
</dbReference>
<dbReference type="CDD" id="cd06594">
    <property type="entry name" value="GH31_glucosidase_YihQ"/>
    <property type="match status" value="1"/>
</dbReference>
<organism evidence="5 6">
    <name type="scientific">Ensifer oleiphilus</name>
    <dbReference type="NCBI Taxonomy" id="2742698"/>
    <lineage>
        <taxon>Bacteria</taxon>
        <taxon>Pseudomonadati</taxon>
        <taxon>Pseudomonadota</taxon>
        <taxon>Alphaproteobacteria</taxon>
        <taxon>Hyphomicrobiales</taxon>
        <taxon>Rhizobiaceae</taxon>
        <taxon>Sinorhizobium/Ensifer group</taxon>
        <taxon>Ensifer</taxon>
    </lineage>
</organism>
<keyword evidence="2 5" id="KW-0378">Hydrolase</keyword>
<dbReference type="GO" id="GO:0030246">
    <property type="term" value="F:carbohydrate binding"/>
    <property type="evidence" value="ECO:0007669"/>
    <property type="project" value="InterPro"/>
</dbReference>
<dbReference type="InterPro" id="IPR011013">
    <property type="entry name" value="Gal_mutarotase_sf_dom"/>
</dbReference>
<dbReference type="GO" id="GO:0004558">
    <property type="term" value="F:alpha-1,4-glucosidase activity"/>
    <property type="evidence" value="ECO:0007669"/>
    <property type="project" value="UniProtKB-EC"/>
</dbReference>
<reference evidence="5 6" key="1">
    <citation type="submission" date="2020-06" db="EMBL/GenBank/DDBJ databases">
        <authorList>
            <person name="Grouzdev D.S."/>
        </authorList>
    </citation>
    <scope>NUCLEOTIDE SEQUENCE [LARGE SCALE GENOMIC DNA]</scope>
    <source>
        <strain evidence="5 6">HO-A22</strain>
    </source>
</reference>
<dbReference type="Pfam" id="PF01055">
    <property type="entry name" value="Glyco_hydro_31_2nd"/>
    <property type="match status" value="1"/>
</dbReference>
<dbReference type="InterPro" id="IPR000322">
    <property type="entry name" value="Glyco_hydro_31_TIM"/>
</dbReference>
<sequence>MLLEKTANGFSLSLDGRTVLSHTADTPAIFAGRGEERMDMYCGNFDIEDYVIERVALAHAEVEGDTIHLSSAPGQPVRLVLTVGGDSLRLHAPDTSINRLWVRTVAEKDEHVWGGGEQMSYFDLRGRRFPLWTSEPGVGRDKTTEITFKSDVSGKAGGDYYNTNYPQPTYVSSRRYALHVDTTAYAVFDFRREAFHEVEIWAVPERIEFFAAANFRDLVSKLSLRFGRQPKLPDWVYGGAIIGLKDGKTSFERLDKIRAAGVKVSGLWCEDWVGLRHTTFGARLFWDWVGNDERYPNLRQKIAELADENIRFLGYVNPYLCVDGSLFPEAEANGYFATDAKGKTALVDFGEFDCGVVDFTNRDAAAWFAERVIGENMLDFGLSGWMADFGEYLPIDVNLKNGMNAKLMHNAWPTLWAEVNARAVESRGKTGDTLFFMRAGYTGVQAHCPLLWGGDQSVDFSRHDGLATVISGALSSGLLGNAYHHSDIGGYTSLFGNVRTAELLMRWAEMAAFTPVMRTHEGNRPRDNLQIDQDAAVLAHFARMTAIYVHLTPYLRALSAEAAETGLPVQRPLFLHHEDDRATYAIQDAYLYGADLLVAPVWRAGETERMVYLPKGERWVHVWTGVAHEGGREVTVSAPLGQPSVFYRKGAAREELFAGIGTL</sequence>
<dbReference type="Gene3D" id="2.60.40.1760">
    <property type="entry name" value="glycosyl hydrolase (family 31)"/>
    <property type="match status" value="1"/>
</dbReference>
<dbReference type="CDD" id="cd14752">
    <property type="entry name" value="GH31_N"/>
    <property type="match status" value="1"/>
</dbReference>
<dbReference type="InterPro" id="IPR048395">
    <property type="entry name" value="Glyco_hydro_31_C"/>
</dbReference>
<dbReference type="InterPro" id="IPR044112">
    <property type="entry name" value="YihQ_TIM-like"/>
</dbReference>
<dbReference type="SUPFAM" id="SSF51445">
    <property type="entry name" value="(Trans)glycosidases"/>
    <property type="match status" value="1"/>
</dbReference>
<evidence type="ECO:0000259" key="3">
    <source>
        <dbReference type="Pfam" id="PF01055"/>
    </source>
</evidence>
<dbReference type="SUPFAM" id="SSF51011">
    <property type="entry name" value="Glycosyl hydrolase domain"/>
    <property type="match status" value="1"/>
</dbReference>
<evidence type="ECO:0000256" key="2">
    <source>
        <dbReference type="RuleBase" id="RU361185"/>
    </source>
</evidence>
<dbReference type="PANTHER" id="PTHR46959:SF2">
    <property type="entry name" value="SULFOQUINOVOSIDASE"/>
    <property type="match status" value="1"/>
</dbReference>
<evidence type="ECO:0000313" key="6">
    <source>
        <dbReference type="Proteomes" id="UP000520198"/>
    </source>
</evidence>
<keyword evidence="2 5" id="KW-0326">Glycosidase</keyword>
<evidence type="ECO:0000313" key="5">
    <source>
        <dbReference type="EMBL" id="NVD41807.1"/>
    </source>
</evidence>
<feature type="domain" description="Glycoside hydrolase family 31 TIM barrel" evidence="3">
    <location>
        <begin position="231"/>
        <end position="555"/>
    </location>
</feature>
<dbReference type="PANTHER" id="PTHR46959">
    <property type="entry name" value="SULFOQUINOVOSIDASE"/>
    <property type="match status" value="1"/>
</dbReference>
<evidence type="ECO:0000256" key="1">
    <source>
        <dbReference type="ARBA" id="ARBA00007806"/>
    </source>
</evidence>
<dbReference type="EMBL" id="JABWDU010000007">
    <property type="protein sequence ID" value="NVD41807.1"/>
    <property type="molecule type" value="Genomic_DNA"/>
</dbReference>
<gene>
    <name evidence="5" type="ORF">HT585_23340</name>
</gene>
<dbReference type="Pfam" id="PF21365">
    <property type="entry name" value="Glyco_hydro_31_3rd"/>
    <property type="match status" value="1"/>
</dbReference>
<dbReference type="AlphaFoldDB" id="A0A7Y6UQ04"/>
<dbReference type="NCBIfam" id="NF007746">
    <property type="entry name" value="PRK10426.1"/>
    <property type="match status" value="1"/>
</dbReference>
<dbReference type="SUPFAM" id="SSF74650">
    <property type="entry name" value="Galactose mutarotase-like"/>
    <property type="match status" value="1"/>
</dbReference>
<dbReference type="GO" id="GO:0005975">
    <property type="term" value="P:carbohydrate metabolic process"/>
    <property type="evidence" value="ECO:0007669"/>
    <property type="project" value="InterPro"/>
</dbReference>
<dbReference type="Gene3D" id="3.20.20.80">
    <property type="entry name" value="Glycosidases"/>
    <property type="match status" value="1"/>
</dbReference>
<name>A0A7Y6UQ04_9HYPH</name>
<comment type="caution">
    <text evidence="5">The sequence shown here is derived from an EMBL/GenBank/DDBJ whole genome shotgun (WGS) entry which is preliminary data.</text>
</comment>
<dbReference type="Proteomes" id="UP000520198">
    <property type="component" value="Unassembled WGS sequence"/>
</dbReference>
<dbReference type="RefSeq" id="WP_176355194.1">
    <property type="nucleotide sequence ID" value="NZ_JABWDU010000007.1"/>
</dbReference>
<dbReference type="EC" id="3.2.1.20" evidence="5"/>
<accession>A0A7Y6UQ04</accession>
<keyword evidence="6" id="KW-1185">Reference proteome</keyword>
<comment type="similarity">
    <text evidence="1 2">Belongs to the glycosyl hydrolase 31 family.</text>
</comment>
<feature type="domain" description="Glycosyl hydrolase family 31 C-terminal" evidence="4">
    <location>
        <begin position="566"/>
        <end position="651"/>
    </location>
</feature>
<dbReference type="InterPro" id="IPR017853">
    <property type="entry name" value="GH"/>
</dbReference>
<evidence type="ECO:0000259" key="4">
    <source>
        <dbReference type="Pfam" id="PF21365"/>
    </source>
</evidence>
<protein>
    <submittedName>
        <fullName evidence="5">Alpha-glucosidase</fullName>
        <ecNumber evidence="5">3.2.1.20</ecNumber>
    </submittedName>
</protein>
<proteinExistence type="inferred from homology"/>
<dbReference type="Gene3D" id="2.60.40.1180">
    <property type="entry name" value="Golgi alpha-mannosidase II"/>
    <property type="match status" value="1"/>
</dbReference>